<dbReference type="AlphaFoldDB" id="A0A7R6P213"/>
<dbReference type="EC" id="6.3.2.13" evidence="11"/>
<feature type="binding site" evidence="11">
    <location>
        <position position="385"/>
    </location>
    <ligand>
        <name>meso-2,6-diaminopimelate</name>
        <dbReference type="ChEBI" id="CHEBI:57791"/>
    </ligand>
</feature>
<evidence type="ECO:0000259" key="13">
    <source>
        <dbReference type="Pfam" id="PF01225"/>
    </source>
</evidence>
<dbReference type="InterPro" id="IPR036615">
    <property type="entry name" value="Mur_ligase_C_dom_sf"/>
</dbReference>
<accession>A0A7R6P213</accession>
<feature type="binding site" evidence="11">
    <location>
        <position position="194"/>
    </location>
    <ligand>
        <name>UDP-N-acetyl-alpha-D-muramoyl-L-alanyl-D-glutamate</name>
        <dbReference type="ChEBI" id="CHEBI:83900"/>
    </ligand>
</feature>
<feature type="binding site" evidence="11">
    <location>
        <position position="32"/>
    </location>
    <ligand>
        <name>UDP-N-acetyl-alpha-D-muramoyl-L-alanyl-D-glutamate</name>
        <dbReference type="ChEBI" id="CHEBI:83900"/>
    </ligand>
</feature>
<evidence type="ECO:0000313" key="17">
    <source>
        <dbReference type="Proteomes" id="UP000595663"/>
    </source>
</evidence>
<evidence type="ECO:0000256" key="5">
    <source>
        <dbReference type="ARBA" id="ARBA00022741"/>
    </source>
</evidence>
<feature type="binding site" evidence="11">
    <location>
        <position position="186"/>
    </location>
    <ligand>
        <name>UDP-N-acetyl-alpha-D-muramoyl-L-alanyl-D-glutamate</name>
        <dbReference type="ChEBI" id="CHEBI:83900"/>
    </ligand>
</feature>
<feature type="domain" description="Mur ligase C-terminal" evidence="14">
    <location>
        <begin position="337"/>
        <end position="462"/>
    </location>
</feature>
<dbReference type="Pfam" id="PF02875">
    <property type="entry name" value="Mur_ligase_C"/>
    <property type="match status" value="1"/>
</dbReference>
<dbReference type="InterPro" id="IPR036565">
    <property type="entry name" value="Mur-like_cat_sf"/>
</dbReference>
<dbReference type="KEGG" id="ajp:AMJAP_0907"/>
<dbReference type="PROSITE" id="PS01011">
    <property type="entry name" value="FOLYLPOLYGLU_SYNT_1"/>
    <property type="match status" value="1"/>
</dbReference>
<dbReference type="SUPFAM" id="SSF63418">
    <property type="entry name" value="MurE/MurF N-terminal domain"/>
    <property type="match status" value="1"/>
</dbReference>
<evidence type="ECO:0000256" key="11">
    <source>
        <dbReference type="HAMAP-Rule" id="MF_00208"/>
    </source>
</evidence>
<dbReference type="GO" id="GO:0004326">
    <property type="term" value="F:tetrahydrofolylpolyglutamate synthase activity"/>
    <property type="evidence" value="ECO:0007669"/>
    <property type="project" value="InterPro"/>
</dbReference>
<keyword evidence="17" id="KW-1185">Reference proteome</keyword>
<protein>
    <recommendedName>
        <fullName evidence="11">UDP-N-acetylmuramoyl-L-alanyl-D-glutamate--2,6-diaminopimelate ligase</fullName>
        <ecNumber evidence="11">6.3.2.13</ecNumber>
    </recommendedName>
    <alternativeName>
        <fullName evidence="11">Meso-A2pm-adding enzyme</fullName>
    </alternativeName>
    <alternativeName>
        <fullName evidence="11">Meso-diaminopimelate-adding enzyme</fullName>
    </alternativeName>
    <alternativeName>
        <fullName evidence="11">UDP-MurNAc-L-Ala-D-Glu:meso-diaminopimelate ligase</fullName>
    </alternativeName>
    <alternativeName>
        <fullName evidence="11">UDP-MurNAc-tripeptide synthetase</fullName>
    </alternativeName>
    <alternativeName>
        <fullName evidence="11">UDP-N-acetylmuramyl-tripeptide synthetase</fullName>
    </alternativeName>
</protein>
<evidence type="ECO:0000256" key="12">
    <source>
        <dbReference type="RuleBase" id="RU004135"/>
    </source>
</evidence>
<dbReference type="GO" id="GO:0071555">
    <property type="term" value="P:cell wall organization"/>
    <property type="evidence" value="ECO:0007669"/>
    <property type="project" value="UniProtKB-KW"/>
</dbReference>
<comment type="function">
    <text evidence="11">Catalyzes the addition of meso-diaminopimelic acid to the nucleotide precursor UDP-N-acetylmuramoyl-L-alanyl-D-glutamate (UMAG) in the biosynthesis of bacterial cell-wall peptidoglycan.</text>
</comment>
<dbReference type="InterPro" id="IPR000713">
    <property type="entry name" value="Mur_ligase_N"/>
</dbReference>
<evidence type="ECO:0000256" key="3">
    <source>
        <dbReference type="ARBA" id="ARBA00022598"/>
    </source>
</evidence>
<evidence type="ECO:0000256" key="1">
    <source>
        <dbReference type="ARBA" id="ARBA00005898"/>
    </source>
</evidence>
<dbReference type="GO" id="GO:0009252">
    <property type="term" value="P:peptidoglycan biosynthetic process"/>
    <property type="evidence" value="ECO:0007669"/>
    <property type="project" value="UniProtKB-UniRule"/>
</dbReference>
<keyword evidence="7 11" id="KW-0133">Cell shape</keyword>
<evidence type="ECO:0000256" key="9">
    <source>
        <dbReference type="ARBA" id="ARBA00023306"/>
    </source>
</evidence>
<dbReference type="InterPro" id="IPR035911">
    <property type="entry name" value="MurE/MurF_N"/>
</dbReference>
<evidence type="ECO:0000313" key="16">
    <source>
        <dbReference type="EMBL" id="BBB25504.1"/>
    </source>
</evidence>
<dbReference type="Pfam" id="PF01225">
    <property type="entry name" value="Mur_ligase"/>
    <property type="match status" value="1"/>
</dbReference>
<dbReference type="InterPro" id="IPR018109">
    <property type="entry name" value="Folylpolyglutamate_synth_CS"/>
</dbReference>
<comment type="subcellular location">
    <subcellularLocation>
        <location evidence="11 12">Cytoplasm</location>
    </subcellularLocation>
</comment>
<dbReference type="GO" id="GO:0051301">
    <property type="term" value="P:cell division"/>
    <property type="evidence" value="ECO:0007669"/>
    <property type="project" value="UniProtKB-KW"/>
</dbReference>
<dbReference type="PANTHER" id="PTHR23135:SF4">
    <property type="entry name" value="UDP-N-ACETYLMURAMOYL-L-ALANYL-D-GLUTAMATE--2,6-DIAMINOPIMELATE LIGASE MURE HOMOLOG, CHLOROPLASTIC"/>
    <property type="match status" value="1"/>
</dbReference>
<comment type="cofactor">
    <cofactor evidence="11">
        <name>Mg(2+)</name>
        <dbReference type="ChEBI" id="CHEBI:18420"/>
    </cofactor>
</comment>
<feature type="domain" description="Mur ligase central" evidence="15">
    <location>
        <begin position="115"/>
        <end position="315"/>
    </location>
</feature>
<dbReference type="Proteomes" id="UP000595663">
    <property type="component" value="Chromosome"/>
</dbReference>
<keyword evidence="10 11" id="KW-0961">Cell wall biogenesis/degradation</keyword>
<dbReference type="InterPro" id="IPR004101">
    <property type="entry name" value="Mur_ligase_C"/>
</dbReference>
<dbReference type="InterPro" id="IPR005761">
    <property type="entry name" value="UDP-N-AcMur-Glu-dNH2Pim_ligase"/>
</dbReference>
<gene>
    <name evidence="11 16" type="primary">murE</name>
    <name evidence="16" type="ORF">AMJAP_0907</name>
</gene>
<dbReference type="EMBL" id="AP014545">
    <property type="protein sequence ID" value="BBB25504.1"/>
    <property type="molecule type" value="Genomic_DNA"/>
</dbReference>
<evidence type="ECO:0000256" key="4">
    <source>
        <dbReference type="ARBA" id="ARBA00022618"/>
    </source>
</evidence>
<feature type="binding site" evidence="11">
    <location>
        <position position="460"/>
    </location>
    <ligand>
        <name>meso-2,6-diaminopimelate</name>
        <dbReference type="ChEBI" id="CHEBI:57791"/>
    </ligand>
</feature>
<dbReference type="HAMAP" id="MF_00208">
    <property type="entry name" value="MurE"/>
    <property type="match status" value="1"/>
</dbReference>
<dbReference type="GO" id="GO:0005737">
    <property type="term" value="C:cytoplasm"/>
    <property type="evidence" value="ECO:0007669"/>
    <property type="project" value="UniProtKB-SubCell"/>
</dbReference>
<evidence type="ECO:0000256" key="7">
    <source>
        <dbReference type="ARBA" id="ARBA00022960"/>
    </source>
</evidence>
<dbReference type="GO" id="GO:0005524">
    <property type="term" value="F:ATP binding"/>
    <property type="evidence" value="ECO:0007669"/>
    <property type="project" value="UniProtKB-UniRule"/>
</dbReference>
<feature type="binding site" evidence="11">
    <location>
        <begin position="117"/>
        <end position="123"/>
    </location>
    <ligand>
        <name>ATP</name>
        <dbReference type="ChEBI" id="CHEBI:30616"/>
    </ligand>
</feature>
<keyword evidence="6 11" id="KW-0067">ATP-binding</keyword>
<keyword evidence="8 11" id="KW-0573">Peptidoglycan synthesis</keyword>
<dbReference type="GO" id="GO:0000287">
    <property type="term" value="F:magnesium ion binding"/>
    <property type="evidence" value="ECO:0007669"/>
    <property type="project" value="UniProtKB-UniRule"/>
</dbReference>
<feature type="binding site" evidence="11">
    <location>
        <begin position="409"/>
        <end position="412"/>
    </location>
    <ligand>
        <name>meso-2,6-diaminopimelate</name>
        <dbReference type="ChEBI" id="CHEBI:57791"/>
    </ligand>
</feature>
<dbReference type="Gene3D" id="3.40.1190.10">
    <property type="entry name" value="Mur-like, catalytic domain"/>
    <property type="match status" value="1"/>
</dbReference>
<feature type="short sequence motif" description="Meso-diaminopimelate recognition motif" evidence="11">
    <location>
        <begin position="409"/>
        <end position="412"/>
    </location>
</feature>
<evidence type="ECO:0000256" key="10">
    <source>
        <dbReference type="ARBA" id="ARBA00023316"/>
    </source>
</evidence>
<keyword evidence="9 11" id="KW-0131">Cell cycle</keyword>
<evidence type="ECO:0000259" key="15">
    <source>
        <dbReference type="Pfam" id="PF08245"/>
    </source>
</evidence>
<proteinExistence type="inferred from homology"/>
<feature type="modified residue" description="N6-carboxylysine" evidence="11">
    <location>
        <position position="226"/>
    </location>
</feature>
<organism evidence="16 17">
    <name type="scientific">Amphritea japonica ATCC BAA-1530</name>
    <dbReference type="NCBI Taxonomy" id="1278309"/>
    <lineage>
        <taxon>Bacteria</taxon>
        <taxon>Pseudomonadati</taxon>
        <taxon>Pseudomonadota</taxon>
        <taxon>Gammaproteobacteria</taxon>
        <taxon>Oceanospirillales</taxon>
        <taxon>Oceanospirillaceae</taxon>
        <taxon>Amphritea</taxon>
    </lineage>
</organism>
<sequence length="500" mass="53187">MNVSCFTLAELLPQLAQSDLAGMKVSGICQDSRKVKPGDLFFARDGVSHKGIDFVCSAAAEGAVAAIVDDVALAAADSINVTIPLIGVPDVAALIGGVASRFYGEPSLNMRVVGVTGTNGKTSCAHYIAQVLEFCGETCGLVGTVGNGLLGQLNIATHTTPDAIHLHKMLAELKHQGASVVVMEVSSHALDQQRVSGVHFDAAAFTNLSRDHLDYHGDMESYGAAKARLFCDMDIDHQAVNADDAYGSRILALQDGQQRISFGESEGVDVRATDVTLSATGIRAQIMTQQGTFEMEAGLIGRFNLSNLLLTIAIAERLGCSIGQIDTALRQLTAVPGRMQRVSLSQPLVVVDYAHTPDALEKALEALRTHCQGQLWCVFGCGGDRDTGKRTQMAVVAEKLADRVVVTSDNPRTEDPQQIIAMIMSGFKDADQVVKEADRANAIEKAITELKSQDILLIAGKGHENYQDIQGVKMPFDDLAVARKALDLSIGKSGEKGAVQ</sequence>
<dbReference type="NCBIfam" id="NF001124">
    <property type="entry name" value="PRK00139.1-2"/>
    <property type="match status" value="1"/>
</dbReference>
<feature type="binding site" evidence="11">
    <location>
        <position position="192"/>
    </location>
    <ligand>
        <name>UDP-N-acetyl-alpha-D-muramoyl-L-alanyl-D-glutamate</name>
        <dbReference type="ChEBI" id="CHEBI:83900"/>
    </ligand>
</feature>
<evidence type="ECO:0000256" key="6">
    <source>
        <dbReference type="ARBA" id="ARBA00022840"/>
    </source>
</evidence>
<comment type="catalytic activity">
    <reaction evidence="11">
        <text>UDP-N-acetyl-alpha-D-muramoyl-L-alanyl-D-glutamate + meso-2,6-diaminopimelate + ATP = UDP-N-acetyl-alpha-D-muramoyl-L-alanyl-gamma-D-glutamyl-meso-2,6-diaminopimelate + ADP + phosphate + H(+)</text>
        <dbReference type="Rhea" id="RHEA:23676"/>
        <dbReference type="ChEBI" id="CHEBI:15378"/>
        <dbReference type="ChEBI" id="CHEBI:30616"/>
        <dbReference type="ChEBI" id="CHEBI:43474"/>
        <dbReference type="ChEBI" id="CHEBI:57791"/>
        <dbReference type="ChEBI" id="CHEBI:83900"/>
        <dbReference type="ChEBI" id="CHEBI:83905"/>
        <dbReference type="ChEBI" id="CHEBI:456216"/>
        <dbReference type="EC" id="6.3.2.13"/>
    </reaction>
</comment>
<keyword evidence="11" id="KW-0460">Magnesium</keyword>
<keyword evidence="3 11" id="KW-0436">Ligase</keyword>
<evidence type="ECO:0000259" key="14">
    <source>
        <dbReference type="Pfam" id="PF02875"/>
    </source>
</evidence>
<keyword evidence="2 11" id="KW-0963">Cytoplasm</keyword>
<keyword evidence="5 11" id="KW-0547">Nucleotide-binding</keyword>
<feature type="domain" description="Mur ligase N-terminal catalytic" evidence="13">
    <location>
        <begin position="25"/>
        <end position="103"/>
    </location>
</feature>
<comment type="similarity">
    <text evidence="1 11">Belongs to the MurCDEF family. MurE subfamily.</text>
</comment>
<dbReference type="PANTHER" id="PTHR23135">
    <property type="entry name" value="MUR LIGASE FAMILY MEMBER"/>
    <property type="match status" value="1"/>
</dbReference>
<evidence type="ECO:0000256" key="8">
    <source>
        <dbReference type="ARBA" id="ARBA00022984"/>
    </source>
</evidence>
<keyword evidence="4 11" id="KW-0132">Cell division</keyword>
<comment type="caution">
    <text evidence="11">Lacks conserved residue(s) required for the propagation of feature annotation.</text>
</comment>
<dbReference type="GO" id="GO:0008360">
    <property type="term" value="P:regulation of cell shape"/>
    <property type="evidence" value="ECO:0007669"/>
    <property type="project" value="UniProtKB-KW"/>
</dbReference>
<feature type="binding site" evidence="11">
    <location>
        <begin position="159"/>
        <end position="160"/>
    </location>
    <ligand>
        <name>UDP-N-acetyl-alpha-D-muramoyl-L-alanyl-D-glutamate</name>
        <dbReference type="ChEBI" id="CHEBI:83900"/>
    </ligand>
</feature>
<reference evidence="16 17" key="1">
    <citation type="journal article" date="2008" name="Int. J. Syst. Evol. Microbiol.">
        <title>Amphritea japonica sp. nov. and Amphritea balenae sp. nov., isolated from the sediment adjacent to sperm whale carcasses off Kagoshima, Japan.</title>
        <authorList>
            <person name="Miyazaki M."/>
            <person name="Nogi Y."/>
            <person name="Fujiwara Y."/>
            <person name="Kawato M."/>
            <person name="Nagahama T."/>
            <person name="Kubokawa K."/>
            <person name="Horikoshi K."/>
        </authorList>
    </citation>
    <scope>NUCLEOTIDE SEQUENCE [LARGE SCALE GENOMIC DNA]</scope>
    <source>
        <strain evidence="16 17">ATCC BAA-1530</strain>
    </source>
</reference>
<dbReference type="GO" id="GO:0008765">
    <property type="term" value="F:UDP-N-acetylmuramoylalanyl-D-glutamate-2,6-diaminopimelate ligase activity"/>
    <property type="evidence" value="ECO:0007669"/>
    <property type="project" value="UniProtKB-UniRule"/>
</dbReference>
<dbReference type="NCBIfam" id="NF001126">
    <property type="entry name" value="PRK00139.1-4"/>
    <property type="match status" value="1"/>
</dbReference>
<comment type="pathway">
    <text evidence="11 12">Cell wall biogenesis; peptidoglycan biosynthesis.</text>
</comment>
<evidence type="ECO:0000256" key="2">
    <source>
        <dbReference type="ARBA" id="ARBA00022490"/>
    </source>
</evidence>
<dbReference type="SUPFAM" id="SSF53623">
    <property type="entry name" value="MurD-like peptide ligases, catalytic domain"/>
    <property type="match status" value="1"/>
</dbReference>
<feature type="binding site" evidence="11">
    <location>
        <position position="464"/>
    </location>
    <ligand>
        <name>meso-2,6-diaminopimelate</name>
        <dbReference type="ChEBI" id="CHEBI:57791"/>
    </ligand>
</feature>
<dbReference type="UniPathway" id="UPA00219"/>
<dbReference type="Gene3D" id="3.40.1390.10">
    <property type="entry name" value="MurE/MurF, N-terminal domain"/>
    <property type="match status" value="1"/>
</dbReference>
<dbReference type="InterPro" id="IPR013221">
    <property type="entry name" value="Mur_ligase_cen"/>
</dbReference>
<dbReference type="Pfam" id="PF08245">
    <property type="entry name" value="Mur_ligase_M"/>
    <property type="match status" value="1"/>
</dbReference>
<dbReference type="NCBIfam" id="TIGR01085">
    <property type="entry name" value="murE"/>
    <property type="match status" value="1"/>
</dbReference>
<dbReference type="Gene3D" id="3.90.190.20">
    <property type="entry name" value="Mur ligase, C-terminal domain"/>
    <property type="match status" value="1"/>
</dbReference>
<dbReference type="SUPFAM" id="SSF53244">
    <property type="entry name" value="MurD-like peptide ligases, peptide-binding domain"/>
    <property type="match status" value="1"/>
</dbReference>
<name>A0A7R6P213_9GAMM</name>
<comment type="PTM">
    <text evidence="11">Carboxylation is probably crucial for Mg(2+) binding and, consequently, for the gamma-phosphate positioning of ATP.</text>
</comment>